<proteinExistence type="predicted"/>
<name>A0A850P8T3_9PROT</name>
<dbReference type="AlphaFoldDB" id="A0A850P8T3"/>
<sequence length="124" mass="14120">MTDRECRPPEGTEDRTYHWLRSTCGSHPFEWLDQEWRIWGYCYGPCSAFGSGWRYVGPCVPPQAGEAFGKIEVGLSEAREVAALHSAMSGSSDYETETHALRHAQDVLGDLHKRGWYLVRREGE</sequence>
<gene>
    <name evidence="1" type="ORF">HUK82_02220</name>
</gene>
<reference evidence="1 2" key="1">
    <citation type="submission" date="2020-06" db="EMBL/GenBank/DDBJ databases">
        <title>Description of novel acetic acid bacteria.</title>
        <authorList>
            <person name="Sombolestani A."/>
        </authorList>
    </citation>
    <scope>NUCLEOTIDE SEQUENCE [LARGE SCALE GENOMIC DNA]</scope>
    <source>
        <strain evidence="1 2">LMG 27010</strain>
    </source>
</reference>
<evidence type="ECO:0000313" key="1">
    <source>
        <dbReference type="EMBL" id="NVN39383.1"/>
    </source>
</evidence>
<protein>
    <submittedName>
        <fullName evidence="1">Uncharacterized protein</fullName>
    </submittedName>
</protein>
<keyword evidence="2" id="KW-1185">Reference proteome</keyword>
<comment type="caution">
    <text evidence="1">The sequence shown here is derived from an EMBL/GenBank/DDBJ whole genome shotgun (WGS) entry which is preliminary data.</text>
</comment>
<accession>A0A850P8T3</accession>
<dbReference type="Proteomes" id="UP000585665">
    <property type="component" value="Unassembled WGS sequence"/>
</dbReference>
<organism evidence="1 2">
    <name type="scientific">Ameyamaea chiangmaiensis</name>
    <dbReference type="NCBI Taxonomy" id="442969"/>
    <lineage>
        <taxon>Bacteria</taxon>
        <taxon>Pseudomonadati</taxon>
        <taxon>Pseudomonadota</taxon>
        <taxon>Alphaproteobacteria</taxon>
        <taxon>Acetobacterales</taxon>
        <taxon>Acetobacteraceae</taxon>
        <taxon>Ameyamaea</taxon>
    </lineage>
</organism>
<dbReference type="EMBL" id="JABXXR010000007">
    <property type="protein sequence ID" value="NVN39383.1"/>
    <property type="molecule type" value="Genomic_DNA"/>
</dbReference>
<dbReference type="RefSeq" id="WP_176612401.1">
    <property type="nucleotide sequence ID" value="NZ_JABXXR010000007.1"/>
</dbReference>
<evidence type="ECO:0000313" key="2">
    <source>
        <dbReference type="Proteomes" id="UP000585665"/>
    </source>
</evidence>